<dbReference type="InterPro" id="IPR003593">
    <property type="entry name" value="AAA+_ATPase"/>
</dbReference>
<keyword evidence="2" id="KW-0547">Nucleotide-binding</keyword>
<dbReference type="CDD" id="cd03214">
    <property type="entry name" value="ABC_Iron-Siderophores_B12_Hemin"/>
    <property type="match status" value="1"/>
</dbReference>
<accession>A0A918UXD8</accession>
<evidence type="ECO:0000259" key="6">
    <source>
        <dbReference type="PROSITE" id="PS50893"/>
    </source>
</evidence>
<comment type="function">
    <text evidence="5">Part of the ABC transporter complex HmuTUV involved in hemin import. Responsible for energy coupling to the transport system.</text>
</comment>
<dbReference type="SUPFAM" id="SSF52540">
    <property type="entry name" value="P-loop containing nucleoside triphosphate hydrolases"/>
    <property type="match status" value="1"/>
</dbReference>
<protein>
    <submittedName>
        <fullName evidence="7">Iron ABC transporter ATP-binding protein</fullName>
    </submittedName>
</protein>
<reference evidence="7" key="2">
    <citation type="submission" date="2020-09" db="EMBL/GenBank/DDBJ databases">
        <authorList>
            <person name="Sun Q."/>
            <person name="Kim S."/>
        </authorList>
    </citation>
    <scope>NUCLEOTIDE SEQUENCE</scope>
    <source>
        <strain evidence="7">KCTC 32296</strain>
    </source>
</reference>
<feature type="domain" description="ABC transporter" evidence="6">
    <location>
        <begin position="2"/>
        <end position="231"/>
    </location>
</feature>
<organism evidence="7 8">
    <name type="scientific">Asticcacaulis endophyticus</name>
    <dbReference type="NCBI Taxonomy" id="1395890"/>
    <lineage>
        <taxon>Bacteria</taxon>
        <taxon>Pseudomonadati</taxon>
        <taxon>Pseudomonadota</taxon>
        <taxon>Alphaproteobacteria</taxon>
        <taxon>Caulobacterales</taxon>
        <taxon>Caulobacteraceae</taxon>
        <taxon>Asticcacaulis</taxon>
    </lineage>
</organism>
<dbReference type="Proteomes" id="UP000662572">
    <property type="component" value="Unassembled WGS sequence"/>
</dbReference>
<keyword evidence="4" id="KW-1278">Translocase</keyword>
<comment type="caution">
    <text evidence="7">The sequence shown here is derived from an EMBL/GenBank/DDBJ whole genome shotgun (WGS) entry which is preliminary data.</text>
</comment>
<name>A0A918UXD8_9CAUL</name>
<dbReference type="InterPro" id="IPR027417">
    <property type="entry name" value="P-loop_NTPase"/>
</dbReference>
<sequence length="252" mass="27297">MIDIHNLDIDMGRARVVSNLTARFETGRLHAIIGPNGAGKTSLLKAVCGLLPSATGAIRLDGHDLTALSLRERARLMAYLPQERAIAWDLKAIEVVALGCADLSGEDSLKHAQQQLEVMGLSDKAETSVFSLSGGQRARVLLARLLATEAKIYCLDEPLTALDPAWQRRVLEVFKSRAAQGRTIIVSLHDIGLAAQFADDLWVLDHGRLVANGEPEAALSDEVLRQVFNITGTFAEGRNLRIDPQALPEHGA</sequence>
<dbReference type="AlphaFoldDB" id="A0A918UXD8"/>
<gene>
    <name evidence="7" type="ORF">GCM10011273_29290</name>
</gene>
<proteinExistence type="predicted"/>
<dbReference type="EMBL" id="BMZB01000004">
    <property type="protein sequence ID" value="GGZ40707.1"/>
    <property type="molecule type" value="Genomic_DNA"/>
</dbReference>
<keyword evidence="3 7" id="KW-0067">ATP-binding</keyword>
<dbReference type="PROSITE" id="PS50893">
    <property type="entry name" value="ABC_TRANSPORTER_2"/>
    <property type="match status" value="1"/>
</dbReference>
<dbReference type="GO" id="GO:0016887">
    <property type="term" value="F:ATP hydrolysis activity"/>
    <property type="evidence" value="ECO:0007669"/>
    <property type="project" value="InterPro"/>
</dbReference>
<dbReference type="PANTHER" id="PTHR42794">
    <property type="entry name" value="HEMIN IMPORT ATP-BINDING PROTEIN HMUV"/>
    <property type="match status" value="1"/>
</dbReference>
<reference evidence="7" key="1">
    <citation type="journal article" date="2014" name="Int. J. Syst. Evol. Microbiol.">
        <title>Complete genome sequence of Corynebacterium casei LMG S-19264T (=DSM 44701T), isolated from a smear-ripened cheese.</title>
        <authorList>
            <consortium name="US DOE Joint Genome Institute (JGI-PGF)"/>
            <person name="Walter F."/>
            <person name="Albersmeier A."/>
            <person name="Kalinowski J."/>
            <person name="Ruckert C."/>
        </authorList>
    </citation>
    <scope>NUCLEOTIDE SEQUENCE</scope>
    <source>
        <strain evidence="7">KCTC 32296</strain>
    </source>
</reference>
<keyword evidence="1" id="KW-0813">Transport</keyword>
<evidence type="ECO:0000256" key="5">
    <source>
        <dbReference type="ARBA" id="ARBA00037066"/>
    </source>
</evidence>
<dbReference type="InterPro" id="IPR003439">
    <property type="entry name" value="ABC_transporter-like_ATP-bd"/>
</dbReference>
<evidence type="ECO:0000256" key="4">
    <source>
        <dbReference type="ARBA" id="ARBA00022967"/>
    </source>
</evidence>
<evidence type="ECO:0000313" key="8">
    <source>
        <dbReference type="Proteomes" id="UP000662572"/>
    </source>
</evidence>
<dbReference type="SMART" id="SM00382">
    <property type="entry name" value="AAA"/>
    <property type="match status" value="1"/>
</dbReference>
<dbReference type="PANTHER" id="PTHR42794:SF1">
    <property type="entry name" value="HEMIN IMPORT ATP-BINDING PROTEIN HMUV"/>
    <property type="match status" value="1"/>
</dbReference>
<evidence type="ECO:0000256" key="1">
    <source>
        <dbReference type="ARBA" id="ARBA00022448"/>
    </source>
</evidence>
<keyword evidence="8" id="KW-1185">Reference proteome</keyword>
<dbReference type="InterPro" id="IPR017871">
    <property type="entry name" value="ABC_transporter-like_CS"/>
</dbReference>
<evidence type="ECO:0000313" key="7">
    <source>
        <dbReference type="EMBL" id="GGZ40707.1"/>
    </source>
</evidence>
<dbReference type="PROSITE" id="PS00211">
    <property type="entry name" value="ABC_TRANSPORTER_1"/>
    <property type="match status" value="1"/>
</dbReference>
<dbReference type="GO" id="GO:0005524">
    <property type="term" value="F:ATP binding"/>
    <property type="evidence" value="ECO:0007669"/>
    <property type="project" value="UniProtKB-KW"/>
</dbReference>
<dbReference type="Pfam" id="PF00005">
    <property type="entry name" value="ABC_tran"/>
    <property type="match status" value="1"/>
</dbReference>
<evidence type="ECO:0000256" key="2">
    <source>
        <dbReference type="ARBA" id="ARBA00022741"/>
    </source>
</evidence>
<evidence type="ECO:0000256" key="3">
    <source>
        <dbReference type="ARBA" id="ARBA00022840"/>
    </source>
</evidence>
<dbReference type="Gene3D" id="3.40.50.300">
    <property type="entry name" value="P-loop containing nucleotide triphosphate hydrolases"/>
    <property type="match status" value="1"/>
</dbReference>
<dbReference type="RefSeq" id="WP_189487852.1">
    <property type="nucleotide sequence ID" value="NZ_BMZB01000004.1"/>
</dbReference>